<dbReference type="InterPro" id="IPR050624">
    <property type="entry name" value="HTH-type_Tx_Regulator"/>
</dbReference>
<dbReference type="AlphaFoldDB" id="A0A1G9SJV9"/>
<keyword evidence="1 2" id="KW-0238">DNA-binding</keyword>
<dbReference type="SUPFAM" id="SSF48498">
    <property type="entry name" value="Tetracyclin repressor-like, C-terminal domain"/>
    <property type="match status" value="1"/>
</dbReference>
<feature type="domain" description="HTH tetR-type" evidence="3">
    <location>
        <begin position="4"/>
        <end position="64"/>
    </location>
</feature>
<evidence type="ECO:0000256" key="1">
    <source>
        <dbReference type="ARBA" id="ARBA00023125"/>
    </source>
</evidence>
<dbReference type="PANTHER" id="PTHR43479:SF11">
    <property type="entry name" value="ACREF_ENVCD OPERON REPRESSOR-RELATED"/>
    <property type="match status" value="1"/>
</dbReference>
<dbReference type="PRINTS" id="PR00455">
    <property type="entry name" value="HTHTETR"/>
</dbReference>
<dbReference type="PANTHER" id="PTHR43479">
    <property type="entry name" value="ACREF/ENVCD OPERON REPRESSOR-RELATED"/>
    <property type="match status" value="1"/>
</dbReference>
<dbReference type="Gene3D" id="1.10.10.60">
    <property type="entry name" value="Homeodomain-like"/>
    <property type="match status" value="1"/>
</dbReference>
<proteinExistence type="predicted"/>
<evidence type="ECO:0000313" key="4">
    <source>
        <dbReference type="EMBL" id="SDM35590.1"/>
    </source>
</evidence>
<accession>A0A1G9SJV9</accession>
<dbReference type="InterPro" id="IPR036271">
    <property type="entry name" value="Tet_transcr_reg_TetR-rel_C_sf"/>
</dbReference>
<dbReference type="EMBL" id="FNGO01000029">
    <property type="protein sequence ID" value="SDM35590.1"/>
    <property type="molecule type" value="Genomic_DNA"/>
</dbReference>
<name>A0A1G9SJV9_9FIRM</name>
<dbReference type="OrthoDB" id="9812484at2"/>
<gene>
    <name evidence="4" type="ORF">SAMN04488692_12919</name>
</gene>
<dbReference type="SUPFAM" id="SSF46689">
    <property type="entry name" value="Homeodomain-like"/>
    <property type="match status" value="1"/>
</dbReference>
<dbReference type="InterPro" id="IPR001647">
    <property type="entry name" value="HTH_TetR"/>
</dbReference>
<evidence type="ECO:0000313" key="5">
    <source>
        <dbReference type="Proteomes" id="UP000199476"/>
    </source>
</evidence>
<dbReference type="InterPro" id="IPR009057">
    <property type="entry name" value="Homeodomain-like_sf"/>
</dbReference>
<dbReference type="Proteomes" id="UP000199476">
    <property type="component" value="Unassembled WGS sequence"/>
</dbReference>
<feature type="DNA-binding region" description="H-T-H motif" evidence="2">
    <location>
        <begin position="27"/>
        <end position="46"/>
    </location>
</feature>
<dbReference type="RefSeq" id="WP_159429937.1">
    <property type="nucleotide sequence ID" value="NZ_FNGO01000029.1"/>
</dbReference>
<dbReference type="STRING" id="321763.SAMN04488692_12919"/>
<organism evidence="4 5">
    <name type="scientific">Halarsenatibacter silvermanii</name>
    <dbReference type="NCBI Taxonomy" id="321763"/>
    <lineage>
        <taxon>Bacteria</taxon>
        <taxon>Bacillati</taxon>
        <taxon>Bacillota</taxon>
        <taxon>Clostridia</taxon>
        <taxon>Halanaerobiales</taxon>
        <taxon>Halarsenatibacteraceae</taxon>
        <taxon>Halarsenatibacter</taxon>
    </lineage>
</organism>
<reference evidence="4 5" key="1">
    <citation type="submission" date="2016-10" db="EMBL/GenBank/DDBJ databases">
        <authorList>
            <person name="de Groot N.N."/>
        </authorList>
    </citation>
    <scope>NUCLEOTIDE SEQUENCE [LARGE SCALE GENOMIC DNA]</scope>
    <source>
        <strain evidence="4 5">SLAS-1</strain>
    </source>
</reference>
<dbReference type="PROSITE" id="PS50977">
    <property type="entry name" value="HTH_TETR_2"/>
    <property type="match status" value="1"/>
</dbReference>
<keyword evidence="5" id="KW-1185">Reference proteome</keyword>
<dbReference type="Pfam" id="PF00440">
    <property type="entry name" value="TetR_N"/>
    <property type="match status" value="1"/>
</dbReference>
<dbReference type="GO" id="GO:0003677">
    <property type="term" value="F:DNA binding"/>
    <property type="evidence" value="ECO:0007669"/>
    <property type="project" value="UniProtKB-UniRule"/>
</dbReference>
<sequence>MEIERTKAEILEATQELFSRQGYHATTMKDIVEVSNTSKGTLYHYFENKLELFETMLNKVVGELYDKITGISSLEIEFEEKLERLVKALVIFYKENGDLAFTFLVSSGTDLKKKAMEWHTNFNDAIKKIISEGVEAGFLKNKNIEMLSHSLLGLTRSLTPPMVKRDFVESDQMVNFILELYLEGVKIEDVSGVR</sequence>
<dbReference type="Gene3D" id="1.10.357.10">
    <property type="entry name" value="Tetracycline Repressor, domain 2"/>
    <property type="match status" value="1"/>
</dbReference>
<protein>
    <submittedName>
        <fullName evidence="4">DNA-binding transcriptional regulator, AcrR family</fullName>
    </submittedName>
</protein>
<evidence type="ECO:0000259" key="3">
    <source>
        <dbReference type="PROSITE" id="PS50977"/>
    </source>
</evidence>
<evidence type="ECO:0000256" key="2">
    <source>
        <dbReference type="PROSITE-ProRule" id="PRU00335"/>
    </source>
</evidence>